<keyword evidence="1" id="KW-0812">Transmembrane</keyword>
<name>A0A7Y4KHR4_9BACT</name>
<evidence type="ECO:0000313" key="3">
    <source>
        <dbReference type="Proteomes" id="UP000563426"/>
    </source>
</evidence>
<proteinExistence type="predicted"/>
<organism evidence="2 3">
    <name type="scientific">Corallococcus exercitus</name>
    <dbReference type="NCBI Taxonomy" id="2316736"/>
    <lineage>
        <taxon>Bacteria</taxon>
        <taxon>Pseudomonadati</taxon>
        <taxon>Myxococcota</taxon>
        <taxon>Myxococcia</taxon>
        <taxon>Myxococcales</taxon>
        <taxon>Cystobacterineae</taxon>
        <taxon>Myxococcaceae</taxon>
        <taxon>Corallococcus</taxon>
    </lineage>
</organism>
<dbReference type="AlphaFoldDB" id="A0A7Y4KHR4"/>
<comment type="caution">
    <text evidence="2">The sequence shown here is derived from an EMBL/GenBank/DDBJ whole genome shotgun (WGS) entry which is preliminary data.</text>
</comment>
<feature type="transmembrane region" description="Helical" evidence="1">
    <location>
        <begin position="63"/>
        <end position="82"/>
    </location>
</feature>
<dbReference type="Proteomes" id="UP000563426">
    <property type="component" value="Unassembled WGS sequence"/>
</dbReference>
<keyword evidence="3" id="KW-1185">Reference proteome</keyword>
<dbReference type="RefSeq" id="WP_171433514.1">
    <property type="nucleotide sequence ID" value="NZ_JABFJV010000024.1"/>
</dbReference>
<dbReference type="EMBL" id="JABFJV010000024">
    <property type="protein sequence ID" value="NOK32944.1"/>
    <property type="molecule type" value="Genomic_DNA"/>
</dbReference>
<evidence type="ECO:0000313" key="2">
    <source>
        <dbReference type="EMBL" id="NOK32944.1"/>
    </source>
</evidence>
<accession>A0A7Y4KHR4</accession>
<evidence type="ECO:0000256" key="1">
    <source>
        <dbReference type="SAM" id="Phobius"/>
    </source>
</evidence>
<feature type="transmembrane region" description="Helical" evidence="1">
    <location>
        <begin position="30"/>
        <end position="51"/>
    </location>
</feature>
<keyword evidence="1" id="KW-0472">Membrane</keyword>
<sequence>MLLQIIVFLLFIGAEKLVNRSAKRPLMNGAAWYLVVASIMFVMGFVHINSAVATGDMGMHAELLGRLIGIFIFPVGTAIHYARKFSRERVAATSEEFTASP</sequence>
<protein>
    <submittedName>
        <fullName evidence="2">Uncharacterized protein</fullName>
    </submittedName>
</protein>
<reference evidence="2 3" key="1">
    <citation type="submission" date="2020-05" db="EMBL/GenBank/DDBJ databases">
        <authorList>
            <person name="Whitworth D."/>
        </authorList>
    </citation>
    <scope>NUCLEOTIDE SEQUENCE [LARGE SCALE GENOMIC DNA]</scope>
    <source>
        <strain evidence="2 3">AB043B</strain>
    </source>
</reference>
<keyword evidence="1" id="KW-1133">Transmembrane helix</keyword>
<gene>
    <name evidence="2" type="ORF">HMI49_06995</name>
</gene>